<dbReference type="RefSeq" id="WP_097060531.1">
    <property type="nucleotide sequence ID" value="NZ_BMLC01000001.1"/>
</dbReference>
<feature type="transmembrane region" description="Helical" evidence="2">
    <location>
        <begin position="20"/>
        <end position="44"/>
    </location>
</feature>
<feature type="active site" evidence="1">
    <location>
        <position position="261"/>
    </location>
</feature>
<dbReference type="Pfam" id="PF05362">
    <property type="entry name" value="Lon_C"/>
    <property type="match status" value="1"/>
</dbReference>
<name>A0A2C8ZIA6_9MICO</name>
<comment type="catalytic activity">
    <reaction evidence="1">
        <text>Hydrolysis of proteins in presence of ATP.</text>
        <dbReference type="EC" id="3.4.21.53"/>
    </reaction>
</comment>
<proteinExistence type="inferred from homology"/>
<evidence type="ECO:0000259" key="4">
    <source>
        <dbReference type="PROSITE" id="PS51786"/>
    </source>
</evidence>
<reference evidence="5 6" key="1">
    <citation type="submission" date="2017-09" db="EMBL/GenBank/DDBJ databases">
        <authorList>
            <person name="Ehlers B."/>
            <person name="Leendertz F.H."/>
        </authorList>
    </citation>
    <scope>NUCLEOTIDE SEQUENCE [LARGE SCALE GENOMIC DNA]</scope>
    <source>
        <strain evidence="5 6">CGMCC 1.05381</strain>
    </source>
</reference>
<keyword evidence="2" id="KW-0812">Transmembrane</keyword>
<dbReference type="SUPFAM" id="SSF50156">
    <property type="entry name" value="PDZ domain-like"/>
    <property type="match status" value="1"/>
</dbReference>
<evidence type="ECO:0000313" key="5">
    <source>
        <dbReference type="EMBL" id="SOE64531.1"/>
    </source>
</evidence>
<evidence type="ECO:0000256" key="1">
    <source>
        <dbReference type="PROSITE-ProRule" id="PRU01122"/>
    </source>
</evidence>
<keyword evidence="6" id="KW-1185">Reference proteome</keyword>
<feature type="domain" description="PDZ" evidence="3">
    <location>
        <begin position="133"/>
        <end position="215"/>
    </location>
</feature>
<feature type="active site" evidence="1">
    <location>
        <position position="306"/>
    </location>
</feature>
<keyword evidence="1" id="KW-0378">Hydrolase</keyword>
<keyword evidence="1" id="KW-0645">Protease</keyword>
<dbReference type="AlphaFoldDB" id="A0A2C8ZIA6"/>
<dbReference type="Gene3D" id="3.30.230.10">
    <property type="match status" value="1"/>
</dbReference>
<evidence type="ECO:0000313" key="6">
    <source>
        <dbReference type="Proteomes" id="UP000219440"/>
    </source>
</evidence>
<dbReference type="Pfam" id="PF13180">
    <property type="entry name" value="PDZ_2"/>
    <property type="match status" value="1"/>
</dbReference>
<dbReference type="InterPro" id="IPR008269">
    <property type="entry name" value="Lon_proteolytic"/>
</dbReference>
<evidence type="ECO:0000256" key="2">
    <source>
        <dbReference type="SAM" id="Phobius"/>
    </source>
</evidence>
<dbReference type="GO" id="GO:0005524">
    <property type="term" value="F:ATP binding"/>
    <property type="evidence" value="ECO:0007669"/>
    <property type="project" value="InterPro"/>
</dbReference>
<dbReference type="GO" id="GO:0006508">
    <property type="term" value="P:proteolysis"/>
    <property type="evidence" value="ECO:0007669"/>
    <property type="project" value="UniProtKB-KW"/>
</dbReference>
<dbReference type="PROSITE" id="PS50106">
    <property type="entry name" value="PDZ"/>
    <property type="match status" value="1"/>
</dbReference>
<sequence>MAIFTDISPDSQPRPWRRRVGWAILGIGLVGVVTVALIPAPFVIEQPGPVYNTLGDVTIDGKQVPMIQIPDETTYPTGGALDMLTVSIRGNRQELPNWLEIASAYFDPSKAVVPVDLVYPAGVSLEDSNTQGRVDMANSQKEAVAAALTELGYTFPGTVTVVESSAGSPSDGVLAAGDVLLSVNGVSFADVTGLRAQIAANGVDKAAIVDITRDGEPKTVSITPTLAAGADSVPIIGIIAGGDYDFPIDVKIQLENVGGPSAGMMFALGIIDKLTAGELNGGENIAGTGTISGSGEVGPIGGIQQKLYGAKKAGATWFLAPASNCNEVTGHIPAGLTVLSVATLKEALDALMAIESGASTSSLPACPVS</sequence>
<dbReference type="GO" id="GO:0004252">
    <property type="term" value="F:serine-type endopeptidase activity"/>
    <property type="evidence" value="ECO:0007669"/>
    <property type="project" value="UniProtKB-UniRule"/>
</dbReference>
<dbReference type="Proteomes" id="UP000219440">
    <property type="component" value="Unassembled WGS sequence"/>
</dbReference>
<dbReference type="EC" id="3.4.21.53" evidence="1"/>
<feature type="domain" description="Lon proteolytic" evidence="4">
    <location>
        <begin position="255"/>
        <end position="354"/>
    </location>
</feature>
<evidence type="ECO:0000259" key="3">
    <source>
        <dbReference type="PROSITE" id="PS50106"/>
    </source>
</evidence>
<dbReference type="PANTHER" id="PTHR10046">
    <property type="entry name" value="ATP DEPENDENT LON PROTEASE FAMILY MEMBER"/>
    <property type="match status" value="1"/>
</dbReference>
<organism evidence="5 6">
    <name type="scientific">Salinibacterium xinjiangense</name>
    <dbReference type="NCBI Taxonomy" id="386302"/>
    <lineage>
        <taxon>Bacteria</taxon>
        <taxon>Bacillati</taxon>
        <taxon>Actinomycetota</taxon>
        <taxon>Actinomycetes</taxon>
        <taxon>Micrococcales</taxon>
        <taxon>Microbacteriaceae</taxon>
        <taxon>Salinibacterium</taxon>
    </lineage>
</organism>
<protein>
    <recommendedName>
        <fullName evidence="1">endopeptidase La</fullName>
        <ecNumber evidence="1">3.4.21.53</ecNumber>
    </recommendedName>
</protein>
<gene>
    <name evidence="5" type="ORF">SAMN06296378_1401</name>
</gene>
<keyword evidence="1" id="KW-0720">Serine protease</keyword>
<dbReference type="EMBL" id="OCST01000003">
    <property type="protein sequence ID" value="SOE64531.1"/>
    <property type="molecule type" value="Genomic_DNA"/>
</dbReference>
<dbReference type="PROSITE" id="PS51786">
    <property type="entry name" value="LON_PROTEOLYTIC"/>
    <property type="match status" value="1"/>
</dbReference>
<dbReference type="InterPro" id="IPR014721">
    <property type="entry name" value="Ribsml_uS5_D2-typ_fold_subgr"/>
</dbReference>
<comment type="similarity">
    <text evidence="1">Belongs to the peptidase S16 family.</text>
</comment>
<dbReference type="GO" id="GO:0030163">
    <property type="term" value="P:protein catabolic process"/>
    <property type="evidence" value="ECO:0007669"/>
    <property type="project" value="InterPro"/>
</dbReference>
<dbReference type="GO" id="GO:0004176">
    <property type="term" value="F:ATP-dependent peptidase activity"/>
    <property type="evidence" value="ECO:0007669"/>
    <property type="project" value="UniProtKB-UniRule"/>
</dbReference>
<dbReference type="InterPro" id="IPR001478">
    <property type="entry name" value="PDZ"/>
</dbReference>
<dbReference type="InterPro" id="IPR027065">
    <property type="entry name" value="Lon_Prtase"/>
</dbReference>
<dbReference type="InterPro" id="IPR036034">
    <property type="entry name" value="PDZ_sf"/>
</dbReference>
<accession>A0A2C8ZIA6</accession>
<keyword evidence="2" id="KW-0472">Membrane</keyword>
<keyword evidence="2" id="KW-1133">Transmembrane helix</keyword>
<dbReference type="InterPro" id="IPR020568">
    <property type="entry name" value="Ribosomal_Su5_D2-typ_SF"/>
</dbReference>
<dbReference type="SUPFAM" id="SSF54211">
    <property type="entry name" value="Ribosomal protein S5 domain 2-like"/>
    <property type="match status" value="1"/>
</dbReference>
<dbReference type="OrthoDB" id="2356897at2"/>